<feature type="compositionally biased region" description="Low complexity" evidence="1">
    <location>
        <begin position="654"/>
        <end position="663"/>
    </location>
</feature>
<feature type="compositionally biased region" description="Polar residues" evidence="1">
    <location>
        <begin position="530"/>
        <end position="541"/>
    </location>
</feature>
<sequence length="861" mass="90193">MSMPKPPFELVNHCSAVWNQTLYVYSPQGFASLPLEQDAQWQTLDPGISVTGGQCVPAMITGSEALYIVGGTTNGSAALTNYPGLQRYDFNAGTWETITPASTVTQNRVKHGAAFIANTGSIVVYAGTQDPNASGLGQETFAISTSAPYDVTSYNSQGAPALTSPMLMPWSADQLVLIGGSADNTQVWLFGAIPGWTNLGTSLPSGLDLDSPTKMCTVVAGTDGSRVLEVYDMGVSPNVVTRYALLVNGSPAPVGDEVAPPSATTSASRRRLRTKRDLTIANWPAYNSTLAPTTTRSGFSLAEDVDGLAVISGGNNDDPIALFNQTTNSWQNATSFFVKEQVPLTTATSSLSSSAAATSTAAFSSTSSSVPTSASSGVLGTGQSKSKVLTTLGATLGAILGLAAILIIILLLLRYKKLQQKRSGRGVNEKDQDRLSFADQGADFMKEAGGTRGRGFSGSKSAASSLNSLQIFQNKTIGHRKAMPSDASHAPLSKNKSPLGVSEPLEMSQMSQRSSETFTSRSLDYEKSELANSPPKSSTLLPATATAGVKDSKDGRTRSHGWSRYFANNDVTNLASIQGGARNTYNTEISEISKSSDYSDVRSMERGQAIPPLELNLGPKFEGQRLSAVNKGSPTMGRSTEDIQEGLQAEIRRAGSTSSRGSTDGFELSSSKPAPATQTTYTPMSTLDRDRRADTRSISSNYSGSNPFFGASSEYNSRPRKGSIGAPALPQLNFRNYGDASRDSQASAVTVFPSGIDSPKSNTFGAKSYGTNTNVAGSGGSGSADYFAPPRNVFGGVQHRDSGASDVTVFPGAPASTPSSNLGASSIVPQSSSNGRSAAGGRKMSAPQEMAWLNLDADKAF</sequence>
<keyword evidence="2" id="KW-0812">Transmembrane</keyword>
<dbReference type="HOGENOM" id="CLU_013054_0_0_1"/>
<evidence type="ECO:0008006" key="5">
    <source>
        <dbReference type="Google" id="ProtNLM"/>
    </source>
</evidence>
<keyword evidence="2" id="KW-1133">Transmembrane helix</keyword>
<dbReference type="AlphaFoldDB" id="A0A0D2B641"/>
<feature type="compositionally biased region" description="Polar residues" evidence="1">
    <location>
        <begin position="668"/>
        <end position="685"/>
    </location>
</feature>
<feature type="region of interest" description="Disordered" evidence="1">
    <location>
        <begin position="479"/>
        <end position="559"/>
    </location>
</feature>
<feature type="compositionally biased region" description="Low complexity" evidence="1">
    <location>
        <begin position="831"/>
        <end position="842"/>
    </location>
</feature>
<evidence type="ECO:0000256" key="2">
    <source>
        <dbReference type="SAM" id="Phobius"/>
    </source>
</evidence>
<keyword evidence="4" id="KW-1185">Reference proteome</keyword>
<feature type="compositionally biased region" description="Polar residues" evidence="1">
    <location>
        <begin position="508"/>
        <end position="522"/>
    </location>
</feature>
<dbReference type="Gene3D" id="2.120.10.80">
    <property type="entry name" value="Kelch-type beta propeller"/>
    <property type="match status" value="1"/>
</dbReference>
<dbReference type="InParanoid" id="A0A0D2B641"/>
<dbReference type="SUPFAM" id="SSF117281">
    <property type="entry name" value="Kelch motif"/>
    <property type="match status" value="1"/>
</dbReference>
<keyword evidence="2" id="KW-0472">Membrane</keyword>
<dbReference type="Proteomes" id="UP000053259">
    <property type="component" value="Unassembled WGS sequence"/>
</dbReference>
<protein>
    <recommendedName>
        <fullName evidence="5">Pre-mRNA splicing factor CLF1</fullName>
    </recommendedName>
</protein>
<feature type="transmembrane region" description="Helical" evidence="2">
    <location>
        <begin position="392"/>
        <end position="413"/>
    </location>
</feature>
<reference evidence="3 4" key="1">
    <citation type="submission" date="2015-01" db="EMBL/GenBank/DDBJ databases">
        <title>The Genome Sequence of Ochroconis gallopava CBS43764.</title>
        <authorList>
            <consortium name="The Broad Institute Genomics Platform"/>
            <person name="Cuomo C."/>
            <person name="de Hoog S."/>
            <person name="Gorbushina A."/>
            <person name="Stielow B."/>
            <person name="Teixiera M."/>
            <person name="Abouelleil A."/>
            <person name="Chapman S.B."/>
            <person name="Priest M."/>
            <person name="Young S.K."/>
            <person name="Wortman J."/>
            <person name="Nusbaum C."/>
            <person name="Birren B."/>
        </authorList>
    </citation>
    <scope>NUCLEOTIDE SEQUENCE [LARGE SCALE GENOMIC DNA]</scope>
    <source>
        <strain evidence="3 4">CBS 43764</strain>
    </source>
</reference>
<name>A0A0D2B641_9PEZI</name>
<accession>A0A0D2B641</accession>
<feature type="region of interest" description="Disordered" evidence="1">
    <location>
        <begin position="652"/>
        <end position="685"/>
    </location>
</feature>
<dbReference type="RefSeq" id="XP_016216578.1">
    <property type="nucleotide sequence ID" value="XM_016355442.1"/>
</dbReference>
<dbReference type="EMBL" id="KN847534">
    <property type="protein sequence ID" value="KIW06709.1"/>
    <property type="molecule type" value="Genomic_DNA"/>
</dbReference>
<dbReference type="VEuPathDB" id="FungiDB:PV09_02408"/>
<evidence type="ECO:0000256" key="1">
    <source>
        <dbReference type="SAM" id="MobiDB-lite"/>
    </source>
</evidence>
<proteinExistence type="predicted"/>
<organism evidence="3 4">
    <name type="scientific">Verruconis gallopava</name>
    <dbReference type="NCBI Taxonomy" id="253628"/>
    <lineage>
        <taxon>Eukaryota</taxon>
        <taxon>Fungi</taxon>
        <taxon>Dikarya</taxon>
        <taxon>Ascomycota</taxon>
        <taxon>Pezizomycotina</taxon>
        <taxon>Dothideomycetes</taxon>
        <taxon>Pleosporomycetidae</taxon>
        <taxon>Venturiales</taxon>
        <taxon>Sympoventuriaceae</taxon>
        <taxon>Verruconis</taxon>
    </lineage>
</organism>
<evidence type="ECO:0000313" key="3">
    <source>
        <dbReference type="EMBL" id="KIW06709.1"/>
    </source>
</evidence>
<dbReference type="GeneID" id="27310381"/>
<evidence type="ECO:0000313" key="4">
    <source>
        <dbReference type="Proteomes" id="UP000053259"/>
    </source>
</evidence>
<feature type="compositionally biased region" description="Polar residues" evidence="1">
    <location>
        <begin position="816"/>
        <end position="830"/>
    </location>
</feature>
<gene>
    <name evidence="3" type="ORF">PV09_02408</name>
</gene>
<dbReference type="STRING" id="253628.A0A0D2B641"/>
<dbReference type="InterPro" id="IPR015915">
    <property type="entry name" value="Kelch-typ_b-propeller"/>
</dbReference>
<dbReference type="OrthoDB" id="5352000at2759"/>
<feature type="region of interest" description="Disordered" evidence="1">
    <location>
        <begin position="811"/>
        <end position="861"/>
    </location>
</feature>